<dbReference type="InterPro" id="IPR027417">
    <property type="entry name" value="P-loop_NTPase"/>
</dbReference>
<dbReference type="InterPro" id="IPR003593">
    <property type="entry name" value="AAA+_ATPase"/>
</dbReference>
<keyword evidence="11" id="KW-1185">Reference proteome</keyword>
<dbReference type="Gene3D" id="1.20.1560.10">
    <property type="entry name" value="ABC transporter type 1, transmembrane domain"/>
    <property type="match status" value="1"/>
</dbReference>
<dbReference type="PROSITE" id="PS50893">
    <property type="entry name" value="ABC_TRANSPORTER_2"/>
    <property type="match status" value="1"/>
</dbReference>
<feature type="domain" description="ABC transporter" evidence="8">
    <location>
        <begin position="337"/>
        <end position="551"/>
    </location>
</feature>
<keyword evidence="3" id="KW-0547">Nucleotide-binding</keyword>
<proteinExistence type="predicted"/>
<dbReference type="SUPFAM" id="SSF90123">
    <property type="entry name" value="ABC transporter transmembrane region"/>
    <property type="match status" value="1"/>
</dbReference>
<keyword evidence="2 7" id="KW-0812">Transmembrane</keyword>
<dbReference type="InterPro" id="IPR003439">
    <property type="entry name" value="ABC_transporter-like_ATP-bd"/>
</dbReference>
<evidence type="ECO:0000256" key="3">
    <source>
        <dbReference type="ARBA" id="ARBA00022741"/>
    </source>
</evidence>
<dbReference type="GO" id="GO:0005524">
    <property type="term" value="F:ATP binding"/>
    <property type="evidence" value="ECO:0007669"/>
    <property type="project" value="UniProtKB-KW"/>
</dbReference>
<evidence type="ECO:0000259" key="8">
    <source>
        <dbReference type="PROSITE" id="PS50893"/>
    </source>
</evidence>
<dbReference type="Pfam" id="PF00664">
    <property type="entry name" value="ABC_membrane"/>
    <property type="match status" value="1"/>
</dbReference>
<evidence type="ECO:0000256" key="5">
    <source>
        <dbReference type="ARBA" id="ARBA00022989"/>
    </source>
</evidence>
<name>A0A447IB92_9HYPH</name>
<dbReference type="PANTHER" id="PTHR43394">
    <property type="entry name" value="ATP-DEPENDENT PERMEASE MDL1, MITOCHONDRIAL"/>
    <property type="match status" value="1"/>
</dbReference>
<dbReference type="NCBIfam" id="TIGR02868">
    <property type="entry name" value="CydC"/>
    <property type="match status" value="1"/>
</dbReference>
<keyword evidence="4 10" id="KW-0067">ATP-binding</keyword>
<dbReference type="Proteomes" id="UP000268844">
    <property type="component" value="Unassembled WGS sequence"/>
</dbReference>
<evidence type="ECO:0000256" key="7">
    <source>
        <dbReference type="SAM" id="Phobius"/>
    </source>
</evidence>
<keyword evidence="6 7" id="KW-0472">Membrane</keyword>
<dbReference type="SMART" id="SM00382">
    <property type="entry name" value="AAA"/>
    <property type="match status" value="1"/>
</dbReference>
<evidence type="ECO:0000256" key="2">
    <source>
        <dbReference type="ARBA" id="ARBA00022692"/>
    </source>
</evidence>
<feature type="transmembrane region" description="Helical" evidence="7">
    <location>
        <begin position="42"/>
        <end position="64"/>
    </location>
</feature>
<dbReference type="InterPro" id="IPR014223">
    <property type="entry name" value="ABC_CydC/D"/>
</dbReference>
<dbReference type="GO" id="GO:0034775">
    <property type="term" value="P:glutathione transmembrane transport"/>
    <property type="evidence" value="ECO:0007669"/>
    <property type="project" value="InterPro"/>
</dbReference>
<dbReference type="GO" id="GO:0005886">
    <property type="term" value="C:plasma membrane"/>
    <property type="evidence" value="ECO:0007669"/>
    <property type="project" value="UniProtKB-SubCell"/>
</dbReference>
<keyword evidence="5 7" id="KW-1133">Transmembrane helix</keyword>
<dbReference type="InterPro" id="IPR036640">
    <property type="entry name" value="ABC1_TM_sf"/>
</dbReference>
<dbReference type="OrthoDB" id="5288404at2"/>
<feature type="transmembrane region" description="Helical" evidence="7">
    <location>
        <begin position="130"/>
        <end position="155"/>
    </location>
</feature>
<feature type="domain" description="ABC transmembrane type-1" evidence="9">
    <location>
        <begin position="19"/>
        <end position="304"/>
    </location>
</feature>
<evidence type="ECO:0000256" key="4">
    <source>
        <dbReference type="ARBA" id="ARBA00022840"/>
    </source>
</evidence>
<accession>A0A447IB92</accession>
<comment type="subcellular location">
    <subcellularLocation>
        <location evidence="1">Cell membrane</location>
        <topology evidence="1">Multi-pass membrane protein</topology>
    </subcellularLocation>
</comment>
<dbReference type="AlphaFoldDB" id="A0A447IB92"/>
<dbReference type="SUPFAM" id="SSF52540">
    <property type="entry name" value="P-loop containing nucleoside triphosphate hydrolases"/>
    <property type="match status" value="1"/>
</dbReference>
<feature type="transmembrane region" description="Helical" evidence="7">
    <location>
        <begin position="161"/>
        <end position="182"/>
    </location>
</feature>
<dbReference type="RefSeq" id="WP_126150302.1">
    <property type="nucleotide sequence ID" value="NZ_JBHTMH010000001.1"/>
</dbReference>
<dbReference type="GO" id="GO:0015421">
    <property type="term" value="F:ABC-type oligopeptide transporter activity"/>
    <property type="evidence" value="ECO:0007669"/>
    <property type="project" value="TreeGrafter"/>
</dbReference>
<dbReference type="GO" id="GO:0016887">
    <property type="term" value="F:ATP hydrolysis activity"/>
    <property type="evidence" value="ECO:0007669"/>
    <property type="project" value="InterPro"/>
</dbReference>
<feature type="transmembrane region" description="Helical" evidence="7">
    <location>
        <begin position="277"/>
        <end position="296"/>
    </location>
</feature>
<dbReference type="Gene3D" id="3.40.50.300">
    <property type="entry name" value="P-loop containing nucleotide triphosphate hydrolases"/>
    <property type="match status" value="1"/>
</dbReference>
<evidence type="ECO:0000256" key="1">
    <source>
        <dbReference type="ARBA" id="ARBA00004651"/>
    </source>
</evidence>
<dbReference type="EMBL" id="UZWD01000024">
    <property type="protein sequence ID" value="VDS04752.1"/>
    <property type="molecule type" value="Genomic_DNA"/>
</dbReference>
<gene>
    <name evidence="10" type="ORF">DEVEQU_01892</name>
</gene>
<evidence type="ECO:0000256" key="6">
    <source>
        <dbReference type="ARBA" id="ARBA00023136"/>
    </source>
</evidence>
<reference evidence="10 11" key="1">
    <citation type="submission" date="2018-12" db="EMBL/GenBank/DDBJ databases">
        <authorList>
            <person name="Criscuolo A."/>
        </authorList>
    </citation>
    <scope>NUCLEOTIDE SEQUENCE [LARGE SCALE GENOMIC DNA]</scope>
    <source>
        <strain evidence="10">ACIP1116281</strain>
    </source>
</reference>
<organism evidence="10 11">
    <name type="scientific">Devosia equisanguinis</name>
    <dbReference type="NCBI Taxonomy" id="2490941"/>
    <lineage>
        <taxon>Bacteria</taxon>
        <taxon>Pseudomonadati</taxon>
        <taxon>Pseudomonadota</taxon>
        <taxon>Alphaproteobacteria</taxon>
        <taxon>Hyphomicrobiales</taxon>
        <taxon>Devosiaceae</taxon>
        <taxon>Devosia</taxon>
    </lineage>
</organism>
<evidence type="ECO:0000259" key="9">
    <source>
        <dbReference type="PROSITE" id="PS50929"/>
    </source>
</evidence>
<dbReference type="Pfam" id="PF00005">
    <property type="entry name" value="ABC_tran"/>
    <property type="match status" value="1"/>
</dbReference>
<dbReference type="InterPro" id="IPR011527">
    <property type="entry name" value="ABC1_TM_dom"/>
</dbReference>
<dbReference type="PANTHER" id="PTHR43394:SF1">
    <property type="entry name" value="ATP-BINDING CASSETTE SUB-FAMILY B MEMBER 10, MITOCHONDRIAL"/>
    <property type="match status" value="1"/>
</dbReference>
<dbReference type="InterPro" id="IPR039421">
    <property type="entry name" value="Type_1_exporter"/>
</dbReference>
<dbReference type="GO" id="GO:0045454">
    <property type="term" value="P:cell redox homeostasis"/>
    <property type="evidence" value="ECO:0007669"/>
    <property type="project" value="InterPro"/>
</dbReference>
<evidence type="ECO:0000313" key="10">
    <source>
        <dbReference type="EMBL" id="VDS04752.1"/>
    </source>
</evidence>
<feature type="transmembrane region" description="Helical" evidence="7">
    <location>
        <begin position="244"/>
        <end position="265"/>
    </location>
</feature>
<evidence type="ECO:0000313" key="11">
    <source>
        <dbReference type="Proteomes" id="UP000268844"/>
    </source>
</evidence>
<dbReference type="PROSITE" id="PS50929">
    <property type="entry name" value="ABC_TM1F"/>
    <property type="match status" value="1"/>
</dbReference>
<sequence>MKALLAFAPLFRRRTPSLLLALLLSLITLLSGVALLGTSGWFITASALTTAGLAFNLFVPSAMVRGFSFIRILARYGERLVGHNATLKLLSDLRGWLFAALFPRLPLPDRSLRHGDLVSRLTADVDALDTAFLVAIGPLLGAMFIGAGMTVLMAFVLPAAALPYGLAMALAVLAVPTALVTVGRRAGQKSVAANADMRMGVLDGLSGLADLNLLGALGTTQHRFAETVDAAGYWRLHLAGLSTLGGMAVQLLAAVALVATLWAGLVALDAGQIEGPVMVGLLLAVLGSFEATAVIVRSVGKASGAMAAAERLQALTDIAPSVMETAAPRDLPQDGTIAFEGIGFSYDGGAPVLADASFVVFPGERIAIVGPSGGGKSTILKLLLRLFDPQAGQISIGGVALTELRLADIHAHMALLSQDSPVFIDTIRNNLLIGRWDASEDDLWSALQRAQLDTYVRALPKGLDTVIGEAGRTLSVGQVRRLCLARALVSNAPVLLLDEPTDALDRQTEEAFMQTLATGTDGRTVIMVTHASIPEGTVDRVLTLQNGELTVA</sequence>
<protein>
    <submittedName>
        <fullName evidence="10">Putative ABC transporter ATP-binding protein</fullName>
    </submittedName>
</protein>